<evidence type="ECO:0000256" key="3">
    <source>
        <dbReference type="ARBA" id="ARBA00005063"/>
    </source>
</evidence>
<dbReference type="GO" id="GO:0030170">
    <property type="term" value="F:pyridoxal phosphate binding"/>
    <property type="evidence" value="ECO:0007669"/>
    <property type="project" value="UniProtKB-UniRule"/>
</dbReference>
<feature type="site" description="Participates in the substrate recognition with KAPA and in a stacking interaction with the adenine ring of SAM" evidence="13">
    <location>
        <position position="18"/>
    </location>
</feature>
<comment type="function">
    <text evidence="13">Catalyzes the transfer of the alpha-amino group from S-adenosyl-L-methionine (SAM) to 7-keto-8-aminopelargonic acid (KAPA) to form 7,8-diaminopelargonic acid (DAPA). It is the only aminotransferase known to utilize SAM as an amino donor.</text>
</comment>
<keyword evidence="8 13" id="KW-0949">S-adenosyl-L-methionine</keyword>
<dbReference type="InterPro" id="IPR005814">
    <property type="entry name" value="Aminotrans_3"/>
</dbReference>
<dbReference type="GO" id="GO:0009102">
    <property type="term" value="P:biotin biosynthetic process"/>
    <property type="evidence" value="ECO:0007669"/>
    <property type="project" value="UniProtKB-UniRule"/>
</dbReference>
<dbReference type="InterPro" id="IPR015421">
    <property type="entry name" value="PyrdxlP-dep_Trfase_major"/>
</dbReference>
<dbReference type="CDD" id="cd00610">
    <property type="entry name" value="OAT_like"/>
    <property type="match status" value="1"/>
</dbReference>
<dbReference type="Pfam" id="PF00202">
    <property type="entry name" value="Aminotran_3"/>
    <property type="match status" value="1"/>
</dbReference>
<dbReference type="SUPFAM" id="SSF53383">
    <property type="entry name" value="PLP-dependent transferases"/>
    <property type="match status" value="1"/>
</dbReference>
<proteinExistence type="inferred from homology"/>
<dbReference type="HAMAP" id="MF_00834">
    <property type="entry name" value="BioA"/>
    <property type="match status" value="1"/>
</dbReference>
<evidence type="ECO:0000256" key="8">
    <source>
        <dbReference type="ARBA" id="ARBA00022691"/>
    </source>
</evidence>
<comment type="subcellular location">
    <subcellularLocation>
        <location evidence="2 13">Cytoplasm</location>
    </subcellularLocation>
</comment>
<dbReference type="PROSITE" id="PS00600">
    <property type="entry name" value="AA_TRANSFER_CLASS_3"/>
    <property type="match status" value="1"/>
</dbReference>
<keyword evidence="6 13" id="KW-0032">Aminotransferase</keyword>
<keyword evidence="9 13" id="KW-0093">Biotin biosynthesis</keyword>
<dbReference type="Gene3D" id="3.40.640.10">
    <property type="entry name" value="Type I PLP-dependent aspartate aminotransferase-like (Major domain)"/>
    <property type="match status" value="1"/>
</dbReference>
<dbReference type="PIRSF" id="PIRSF000521">
    <property type="entry name" value="Transaminase_4ab_Lys_Orn"/>
    <property type="match status" value="1"/>
</dbReference>
<evidence type="ECO:0000256" key="9">
    <source>
        <dbReference type="ARBA" id="ARBA00022756"/>
    </source>
</evidence>
<dbReference type="NCBIfam" id="NF005443">
    <property type="entry name" value="PRK07030.1"/>
    <property type="match status" value="1"/>
</dbReference>
<evidence type="ECO:0000256" key="5">
    <source>
        <dbReference type="ARBA" id="ARBA00022490"/>
    </source>
</evidence>
<evidence type="ECO:0000256" key="2">
    <source>
        <dbReference type="ARBA" id="ARBA00004496"/>
    </source>
</evidence>
<accession>A0A2T5J2W7</accession>
<evidence type="ECO:0000256" key="12">
    <source>
        <dbReference type="ARBA" id="ARBA00060970"/>
    </source>
</evidence>
<dbReference type="UniPathway" id="UPA00078">
    <property type="reaction ID" value="UER00160"/>
</dbReference>
<keyword evidence="5 13" id="KW-0963">Cytoplasm</keyword>
<dbReference type="GO" id="GO:0005737">
    <property type="term" value="C:cytoplasm"/>
    <property type="evidence" value="ECO:0007669"/>
    <property type="project" value="UniProtKB-SubCell"/>
</dbReference>
<dbReference type="InterPro" id="IPR049704">
    <property type="entry name" value="Aminotrans_3_PPA_site"/>
</dbReference>
<dbReference type="OrthoDB" id="9807885at2"/>
<dbReference type="FunFam" id="3.40.640.10:FF:000078">
    <property type="entry name" value="Adenosylmethionine-8-amino-7-oxononanoate aminotransferase"/>
    <property type="match status" value="1"/>
</dbReference>
<dbReference type="Gene3D" id="3.90.1150.10">
    <property type="entry name" value="Aspartate Aminotransferase, domain 1"/>
    <property type="match status" value="1"/>
</dbReference>
<feature type="binding site" evidence="13">
    <location>
        <position position="148"/>
    </location>
    <ligand>
        <name>substrate</name>
    </ligand>
</feature>
<name>A0A2T5J2W7_9GAMM</name>
<evidence type="ECO:0000256" key="7">
    <source>
        <dbReference type="ARBA" id="ARBA00022679"/>
    </source>
</evidence>
<protein>
    <recommendedName>
        <fullName evidence="13">Adenosylmethionine-8-amino-7-oxononanoate aminotransferase</fullName>
        <ecNumber evidence="13">2.6.1.62</ecNumber>
    </recommendedName>
    <alternativeName>
        <fullName evidence="13">7,8-diamino-pelargonic acid aminotransferase</fullName>
        <shortName evidence="13">DAPA AT</shortName>
        <shortName evidence="13">DAPA aminotransferase</shortName>
    </alternativeName>
    <alternativeName>
        <fullName evidence="13">7,8-diaminononanoate synthase</fullName>
        <shortName evidence="13">DANS</shortName>
    </alternativeName>
    <alternativeName>
        <fullName evidence="13">Diaminopelargonic acid synthase</fullName>
    </alternativeName>
</protein>
<comment type="catalytic activity">
    <reaction evidence="11 13">
        <text>(8S)-8-amino-7-oxononanoate + S-adenosyl-L-methionine = S-adenosyl-4-methylsulfanyl-2-oxobutanoate + (7R,8S)-7,8-diammoniononanoate</text>
        <dbReference type="Rhea" id="RHEA:16861"/>
        <dbReference type="ChEBI" id="CHEBI:16490"/>
        <dbReference type="ChEBI" id="CHEBI:59789"/>
        <dbReference type="ChEBI" id="CHEBI:149468"/>
        <dbReference type="ChEBI" id="CHEBI:149469"/>
        <dbReference type="EC" id="2.6.1.62"/>
    </reaction>
</comment>
<feature type="binding site" evidence="13">
    <location>
        <position position="318"/>
    </location>
    <ligand>
        <name>substrate</name>
    </ligand>
</feature>
<dbReference type="EMBL" id="QAON01000002">
    <property type="protein sequence ID" value="PTQ90742.1"/>
    <property type="molecule type" value="Genomic_DNA"/>
</dbReference>
<dbReference type="InterPro" id="IPR005815">
    <property type="entry name" value="BioA"/>
</dbReference>
<evidence type="ECO:0000256" key="11">
    <source>
        <dbReference type="ARBA" id="ARBA00048449"/>
    </source>
</evidence>
<dbReference type="PANTHER" id="PTHR42684:SF17">
    <property type="entry name" value="ADENOSYLMETHIONINE-8-AMINO-7-OXONONANOATE AMINOTRANSFERASE"/>
    <property type="match status" value="1"/>
</dbReference>
<evidence type="ECO:0000313" key="15">
    <source>
        <dbReference type="Proteomes" id="UP000244223"/>
    </source>
</evidence>
<dbReference type="PANTHER" id="PTHR42684">
    <property type="entry name" value="ADENOSYLMETHIONINE-8-AMINO-7-OXONONANOATE AMINOTRANSFERASE"/>
    <property type="match status" value="1"/>
</dbReference>
<dbReference type="RefSeq" id="WP_107864584.1">
    <property type="nucleotide sequence ID" value="NZ_QAON01000002.1"/>
</dbReference>
<dbReference type="NCBIfam" id="NF004624">
    <property type="entry name" value="PRK05964.1"/>
    <property type="match status" value="1"/>
</dbReference>
<feature type="modified residue" description="N6-(pyridoxal phosphate)lysine" evidence="13">
    <location>
        <position position="283"/>
    </location>
</feature>
<comment type="cofactor">
    <cofactor evidence="1 13">
        <name>pyridoxal 5'-phosphate</name>
        <dbReference type="ChEBI" id="CHEBI:597326"/>
    </cofactor>
</comment>
<feature type="binding site" evidence="13">
    <location>
        <begin position="319"/>
        <end position="320"/>
    </location>
    <ligand>
        <name>pyridoxal 5'-phosphate</name>
        <dbReference type="ChEBI" id="CHEBI:597326"/>
    </ligand>
</feature>
<feature type="binding site" evidence="13">
    <location>
        <position position="254"/>
    </location>
    <ligand>
        <name>pyridoxal 5'-phosphate</name>
        <dbReference type="ChEBI" id="CHEBI:597326"/>
    </ligand>
</feature>
<evidence type="ECO:0000313" key="14">
    <source>
        <dbReference type="EMBL" id="PTQ90742.1"/>
    </source>
</evidence>
<comment type="subunit">
    <text evidence="4 13">Homodimer.</text>
</comment>
<feature type="binding site" evidence="13">
    <location>
        <position position="283"/>
    </location>
    <ligand>
        <name>substrate</name>
    </ligand>
</feature>
<keyword evidence="15" id="KW-1185">Reference proteome</keyword>
<keyword evidence="7 13" id="KW-0808">Transferase</keyword>
<evidence type="ECO:0000256" key="6">
    <source>
        <dbReference type="ARBA" id="ARBA00022576"/>
    </source>
</evidence>
<dbReference type="NCBIfam" id="TIGR00508">
    <property type="entry name" value="bioA"/>
    <property type="match status" value="1"/>
</dbReference>
<dbReference type="InterPro" id="IPR015424">
    <property type="entry name" value="PyrdxlP-dep_Trfase"/>
</dbReference>
<feature type="binding site" evidence="13">
    <location>
        <begin position="115"/>
        <end position="116"/>
    </location>
    <ligand>
        <name>pyridoxal 5'-phosphate</name>
        <dbReference type="ChEBI" id="CHEBI:597326"/>
    </ligand>
</feature>
<gene>
    <name evidence="13" type="primary">bioA</name>
    <name evidence="14" type="ORF">C8N29_102142</name>
</gene>
<dbReference type="Proteomes" id="UP000244223">
    <property type="component" value="Unassembled WGS sequence"/>
</dbReference>
<evidence type="ECO:0000256" key="13">
    <source>
        <dbReference type="HAMAP-Rule" id="MF_00834"/>
    </source>
</evidence>
<reference evidence="14 15" key="1">
    <citation type="submission" date="2018-04" db="EMBL/GenBank/DDBJ databases">
        <title>Genomic Encyclopedia of Archaeal and Bacterial Type Strains, Phase II (KMG-II): from individual species to whole genera.</title>
        <authorList>
            <person name="Goeker M."/>
        </authorList>
    </citation>
    <scope>NUCLEOTIDE SEQUENCE [LARGE SCALE GENOMIC DNA]</scope>
    <source>
        <strain evidence="14 15">DSM 5822</strain>
    </source>
</reference>
<dbReference type="AlphaFoldDB" id="A0A2T5J2W7"/>
<feature type="binding site" evidence="13">
    <location>
        <position position="55"/>
    </location>
    <ligand>
        <name>substrate</name>
    </ligand>
</feature>
<comment type="caution">
    <text evidence="14">The sequence shown here is derived from an EMBL/GenBank/DDBJ whole genome shotgun (WGS) entry which is preliminary data.</text>
</comment>
<comment type="pathway">
    <text evidence="3 13">Cofactor biosynthesis; biotin biosynthesis; 7,8-diaminononanoate from 8-amino-7-oxononanoate (SAM route): step 1/1.</text>
</comment>
<dbReference type="GO" id="GO:0004015">
    <property type="term" value="F:adenosylmethionine-8-amino-7-oxononanoate transaminase activity"/>
    <property type="evidence" value="ECO:0007669"/>
    <property type="project" value="UniProtKB-UniRule"/>
</dbReference>
<comment type="similarity">
    <text evidence="12 13">Belongs to the class-III pyridoxal-phosphate-dependent aminotransferase family. BioA subfamily.</text>
</comment>
<keyword evidence="10 13" id="KW-0663">Pyridoxal phosphate</keyword>
<evidence type="ECO:0000256" key="1">
    <source>
        <dbReference type="ARBA" id="ARBA00001933"/>
    </source>
</evidence>
<dbReference type="InterPro" id="IPR015422">
    <property type="entry name" value="PyrdxlP-dep_Trfase_small"/>
</dbReference>
<evidence type="ECO:0000256" key="10">
    <source>
        <dbReference type="ARBA" id="ARBA00022898"/>
    </source>
</evidence>
<dbReference type="EC" id="2.6.1.62" evidence="13"/>
<organism evidence="14 15">
    <name type="scientific">Agitococcus lubricus</name>
    <dbReference type="NCBI Taxonomy" id="1077255"/>
    <lineage>
        <taxon>Bacteria</taxon>
        <taxon>Pseudomonadati</taxon>
        <taxon>Pseudomonadota</taxon>
        <taxon>Gammaproteobacteria</taxon>
        <taxon>Moraxellales</taxon>
        <taxon>Moraxellaceae</taxon>
        <taxon>Agitococcus</taxon>
    </lineage>
</organism>
<evidence type="ECO:0000256" key="4">
    <source>
        <dbReference type="ARBA" id="ARBA00011738"/>
    </source>
</evidence>
<sequence>MTNQQLMQRDLAVLWHPCTQMHDHEHIPLVPIAKAQGIWLEDFEGKRYIDAISSWWVNIWGHAHPHINQAIKQQLDTLEHVILAGFSHEPIIELAEKLVALAPQGLSRCFFADNGSAAVEVALKMSMHYWHNQGEKQKTRFVSLQGSYHGETLGALAVTDIPLFSETYAPLLTQHYRVPSPDWTQAPEGMTAEALARQQFNVLEQLLIEKHSEICAVIVEPLIQGAAGMKMYHPVYLQLLRAACDNYGVHLIADEIAVGFARTGRFFACEHANIRPDFLCLSKALTAGYLPMSVVLTTEAIYQGFYHPYSTLKGFLHSHSFTGNPLAARAALASLELFALDPQLQRQQQIHHVCQKALEPLKNHAHIVNIRQTGTICAFDLVQDKASKTPFDWRERRGLQVFQAALEQGVLLRPIGNTVYVMPPYVMTDDELRYVLKVAGNAVDIATQAPAKGSDVGVSLP</sequence>
<feature type="binding site" evidence="13">
    <location>
        <position position="413"/>
    </location>
    <ligand>
        <name>substrate</name>
    </ligand>
</feature>